<dbReference type="EMBL" id="JAQMWT010000556">
    <property type="protein sequence ID" value="KAJ8599516.1"/>
    <property type="molecule type" value="Genomic_DNA"/>
</dbReference>
<dbReference type="AlphaFoldDB" id="A0AAD7U790"/>
<dbReference type="PANTHER" id="PTHR43283:SF18">
    <property type="match status" value="1"/>
</dbReference>
<dbReference type="PANTHER" id="PTHR43283">
    <property type="entry name" value="BETA-LACTAMASE-RELATED"/>
    <property type="match status" value="1"/>
</dbReference>
<feature type="domain" description="Beta-lactamase-related" evidence="1">
    <location>
        <begin position="32"/>
        <end position="345"/>
    </location>
</feature>
<accession>A0AAD7U790</accession>
<protein>
    <recommendedName>
        <fullName evidence="1">Beta-lactamase-related domain-containing protein</fullName>
    </recommendedName>
</protein>
<gene>
    <name evidence="2" type="ORF">CTAYLR_009446</name>
</gene>
<evidence type="ECO:0000313" key="3">
    <source>
        <dbReference type="Proteomes" id="UP001230188"/>
    </source>
</evidence>
<dbReference type="InterPro" id="IPR001466">
    <property type="entry name" value="Beta-lactam-related"/>
</dbReference>
<dbReference type="Gene3D" id="3.40.710.10">
    <property type="entry name" value="DD-peptidase/beta-lactamase superfamily"/>
    <property type="match status" value="1"/>
</dbReference>
<evidence type="ECO:0000313" key="2">
    <source>
        <dbReference type="EMBL" id="KAJ8599516.1"/>
    </source>
</evidence>
<reference evidence="2" key="1">
    <citation type="submission" date="2023-01" db="EMBL/GenBank/DDBJ databases">
        <title>Metagenome sequencing of chrysophaentin producing Chrysophaeum taylorii.</title>
        <authorList>
            <person name="Davison J."/>
            <person name="Bewley C."/>
        </authorList>
    </citation>
    <scope>NUCLEOTIDE SEQUENCE</scope>
    <source>
        <strain evidence="2">NIES-1699</strain>
    </source>
</reference>
<evidence type="ECO:0000259" key="1">
    <source>
        <dbReference type="Pfam" id="PF00144"/>
    </source>
</evidence>
<dbReference type="InterPro" id="IPR012338">
    <property type="entry name" value="Beta-lactam/transpept-like"/>
</dbReference>
<dbReference type="SUPFAM" id="SSF56601">
    <property type="entry name" value="beta-lactamase/transpeptidase-like"/>
    <property type="match status" value="1"/>
</dbReference>
<proteinExistence type="predicted"/>
<dbReference type="Proteomes" id="UP001230188">
    <property type="component" value="Unassembled WGS sequence"/>
</dbReference>
<dbReference type="InterPro" id="IPR050789">
    <property type="entry name" value="Diverse_Enzym_Activities"/>
</dbReference>
<name>A0AAD7U790_9STRA</name>
<sequence length="351" mass="37742">MFCCEECPAKKGSEPLWLRESRLEECLGVICAERGVPAVGGIVVSSGGVVCEAVSGVRVRGGEVASASDKWHLGSCGKAMTATVAARLVERGVIEWSTRCGEVIGCATHESLADVTLLDVLSHTGGFAETPREVRRYVRETRDSPRAARREAARRILEKGPAYAPRSESRYSNDGYLVAGAMLEAAADCPFEALVRAEVAEPLGLDSLGFGPPPELGGHDSRGRHLRRDNPPAYSPAGCAHASLRDWAKFLHLHLRGLRGLADDYLPLAALQALHEPPVRPPRALGWIKACRPHMGGRVSQHSGTNTFFYANVWILPNRDRALLAVCNQGGPGGKRATDDVVAALISKFLQ</sequence>
<organism evidence="2 3">
    <name type="scientific">Chrysophaeum taylorii</name>
    <dbReference type="NCBI Taxonomy" id="2483200"/>
    <lineage>
        <taxon>Eukaryota</taxon>
        <taxon>Sar</taxon>
        <taxon>Stramenopiles</taxon>
        <taxon>Ochrophyta</taxon>
        <taxon>Pelagophyceae</taxon>
        <taxon>Pelagomonadales</taxon>
        <taxon>Pelagomonadaceae</taxon>
        <taxon>Chrysophaeum</taxon>
    </lineage>
</organism>
<keyword evidence="3" id="KW-1185">Reference proteome</keyword>
<comment type="caution">
    <text evidence="2">The sequence shown here is derived from an EMBL/GenBank/DDBJ whole genome shotgun (WGS) entry which is preliminary data.</text>
</comment>
<dbReference type="Pfam" id="PF00144">
    <property type="entry name" value="Beta-lactamase"/>
    <property type="match status" value="1"/>
</dbReference>